<dbReference type="Gene3D" id="1.20.1280.290">
    <property type="match status" value="2"/>
</dbReference>
<feature type="transmembrane region" description="Helical" evidence="5">
    <location>
        <begin position="234"/>
        <end position="259"/>
    </location>
</feature>
<gene>
    <name evidence="6" type="ORF">TVAG_300800</name>
</gene>
<evidence type="ECO:0000256" key="5">
    <source>
        <dbReference type="SAM" id="Phobius"/>
    </source>
</evidence>
<dbReference type="InterPro" id="IPR006603">
    <property type="entry name" value="PQ-loop_rpt"/>
</dbReference>
<accession>A2FKL1</accession>
<sequence>MSECAPGYIKWIKSAFGECVVTPRDKWSFGVGMFSNCIWLVSSTPQYIQNCKTKRVDGQSPFFFSLLFSGNIFSLIGLFINGGLFIQIIQSIIYCILDGILVSQYVYYRCCYVECCVDQFKDKDKNSKDISDISDGSDNIVAPAVAGVATAAVLAAVDYAHPYSKIELLGTIFGWISACIYISSRIPQVIKNFQMKTVGDLSPFYVILSISGNSTYLISLFIKDTSAQFAWNQMPWIFGAGGPCLCDIIFLIQMCAFGLSTGGNTQKNDSDVNPELEENFDEARYIPEL</sequence>
<evidence type="ECO:0000313" key="6">
    <source>
        <dbReference type="EMBL" id="EAX94547.1"/>
    </source>
</evidence>
<dbReference type="FunCoup" id="A2FKL1">
    <property type="interactions" value="120"/>
</dbReference>
<dbReference type="OrthoDB" id="8048523at2759"/>
<feature type="transmembrane region" description="Helical" evidence="5">
    <location>
        <begin position="204"/>
        <end position="222"/>
    </location>
</feature>
<dbReference type="InterPro" id="IPR051415">
    <property type="entry name" value="LAAT-1"/>
</dbReference>
<dbReference type="RefSeq" id="XP_001307477.1">
    <property type="nucleotide sequence ID" value="XM_001307476.1"/>
</dbReference>
<dbReference type="AlphaFoldDB" id="A2FKL1"/>
<dbReference type="FunFam" id="1.20.1280.290:FF:000009">
    <property type="entry name" value="PQ loop repeat family protein"/>
    <property type="match status" value="1"/>
</dbReference>
<evidence type="ECO:0000256" key="2">
    <source>
        <dbReference type="ARBA" id="ARBA00022692"/>
    </source>
</evidence>
<dbReference type="VEuPathDB" id="TrichDB:TVAG_300800"/>
<dbReference type="OMA" id="FYQHYVL"/>
<feature type="transmembrane region" description="Helical" evidence="5">
    <location>
        <begin position="62"/>
        <end position="86"/>
    </location>
</feature>
<dbReference type="GO" id="GO:0016020">
    <property type="term" value="C:membrane"/>
    <property type="evidence" value="ECO:0000318"/>
    <property type="project" value="GO_Central"/>
</dbReference>
<dbReference type="SMR" id="A2FKL1"/>
<dbReference type="InParanoid" id="A2FKL1"/>
<dbReference type="STRING" id="5722.A2FKL1"/>
<dbReference type="Pfam" id="PF04193">
    <property type="entry name" value="PQ-loop"/>
    <property type="match status" value="2"/>
</dbReference>
<dbReference type="EMBL" id="DS113851">
    <property type="protein sequence ID" value="EAX94547.1"/>
    <property type="molecule type" value="Genomic_DNA"/>
</dbReference>
<dbReference type="GO" id="GO:0015174">
    <property type="term" value="F:basic amino acid transmembrane transporter activity"/>
    <property type="evidence" value="ECO:0000318"/>
    <property type="project" value="GO_Central"/>
</dbReference>
<proteinExistence type="predicted"/>
<protein>
    <submittedName>
        <fullName evidence="6">PQ loop repeat family protein</fullName>
    </submittedName>
</protein>
<dbReference type="VEuPathDB" id="TrichDB:TVAGG3_0270990"/>
<evidence type="ECO:0000256" key="1">
    <source>
        <dbReference type="ARBA" id="ARBA00004141"/>
    </source>
</evidence>
<comment type="subcellular location">
    <subcellularLocation>
        <location evidence="1">Membrane</location>
        <topology evidence="1">Multi-pass membrane protein</topology>
    </subcellularLocation>
</comment>
<organism evidence="6 7">
    <name type="scientific">Trichomonas vaginalis (strain ATCC PRA-98 / G3)</name>
    <dbReference type="NCBI Taxonomy" id="412133"/>
    <lineage>
        <taxon>Eukaryota</taxon>
        <taxon>Metamonada</taxon>
        <taxon>Parabasalia</taxon>
        <taxon>Trichomonadida</taxon>
        <taxon>Trichomonadidae</taxon>
        <taxon>Trichomonas</taxon>
    </lineage>
</organism>
<dbReference type="Proteomes" id="UP000001542">
    <property type="component" value="Unassembled WGS sequence"/>
</dbReference>
<dbReference type="PANTHER" id="PTHR16201">
    <property type="entry name" value="SEVEN TRANSMEMBRANE PROTEIN 1-RELATED"/>
    <property type="match status" value="1"/>
</dbReference>
<name>A2FKL1_TRIV3</name>
<evidence type="ECO:0000256" key="4">
    <source>
        <dbReference type="ARBA" id="ARBA00023136"/>
    </source>
</evidence>
<reference evidence="6" key="2">
    <citation type="journal article" date="2007" name="Science">
        <title>Draft genome sequence of the sexually transmitted pathogen Trichomonas vaginalis.</title>
        <authorList>
            <person name="Carlton J.M."/>
            <person name="Hirt R.P."/>
            <person name="Silva J.C."/>
            <person name="Delcher A.L."/>
            <person name="Schatz M."/>
            <person name="Zhao Q."/>
            <person name="Wortman J.R."/>
            <person name="Bidwell S.L."/>
            <person name="Alsmark U.C.M."/>
            <person name="Besteiro S."/>
            <person name="Sicheritz-Ponten T."/>
            <person name="Noel C.J."/>
            <person name="Dacks J.B."/>
            <person name="Foster P.G."/>
            <person name="Simillion C."/>
            <person name="Van de Peer Y."/>
            <person name="Miranda-Saavedra D."/>
            <person name="Barton G.J."/>
            <person name="Westrop G.D."/>
            <person name="Mueller S."/>
            <person name="Dessi D."/>
            <person name="Fiori P.L."/>
            <person name="Ren Q."/>
            <person name="Paulsen I."/>
            <person name="Zhang H."/>
            <person name="Bastida-Corcuera F.D."/>
            <person name="Simoes-Barbosa A."/>
            <person name="Brown M.T."/>
            <person name="Hayes R.D."/>
            <person name="Mukherjee M."/>
            <person name="Okumura C.Y."/>
            <person name="Schneider R."/>
            <person name="Smith A.J."/>
            <person name="Vanacova S."/>
            <person name="Villalvazo M."/>
            <person name="Haas B.J."/>
            <person name="Pertea M."/>
            <person name="Feldblyum T.V."/>
            <person name="Utterback T.R."/>
            <person name="Shu C.L."/>
            <person name="Osoegawa K."/>
            <person name="de Jong P.J."/>
            <person name="Hrdy I."/>
            <person name="Horvathova L."/>
            <person name="Zubacova Z."/>
            <person name="Dolezal P."/>
            <person name="Malik S.B."/>
            <person name="Logsdon J.M. Jr."/>
            <person name="Henze K."/>
            <person name="Gupta A."/>
            <person name="Wang C.C."/>
            <person name="Dunne R.L."/>
            <person name="Upcroft J.A."/>
            <person name="Upcroft P."/>
            <person name="White O."/>
            <person name="Salzberg S.L."/>
            <person name="Tang P."/>
            <person name="Chiu C.-H."/>
            <person name="Lee Y.-S."/>
            <person name="Embley T.M."/>
            <person name="Coombs G.H."/>
            <person name="Mottram J.C."/>
            <person name="Tachezy J."/>
            <person name="Fraser-Liggett C.M."/>
            <person name="Johnson P.J."/>
        </authorList>
    </citation>
    <scope>NUCLEOTIDE SEQUENCE [LARGE SCALE GENOMIC DNA]</scope>
    <source>
        <strain evidence="6">G3</strain>
    </source>
</reference>
<dbReference type="KEGG" id="tva:4752283"/>
<dbReference type="FunFam" id="1.20.1280.290:FF:000034">
    <property type="entry name" value="PQ loop repeat family protein"/>
    <property type="match status" value="1"/>
</dbReference>
<keyword evidence="7" id="KW-1185">Reference proteome</keyword>
<dbReference type="SMART" id="SM00679">
    <property type="entry name" value="CTNS"/>
    <property type="match status" value="2"/>
</dbReference>
<reference evidence="6" key="1">
    <citation type="submission" date="2006-10" db="EMBL/GenBank/DDBJ databases">
        <authorList>
            <person name="Amadeo P."/>
            <person name="Zhao Q."/>
            <person name="Wortman J."/>
            <person name="Fraser-Liggett C."/>
            <person name="Carlton J."/>
        </authorList>
    </citation>
    <scope>NUCLEOTIDE SEQUENCE</scope>
    <source>
        <strain evidence="6">G3</strain>
    </source>
</reference>
<dbReference type="GO" id="GO:0098852">
    <property type="term" value="C:lytic vacuole membrane"/>
    <property type="evidence" value="ECO:0007669"/>
    <property type="project" value="UniProtKB-ARBA"/>
</dbReference>
<dbReference type="eggNOG" id="KOG2913">
    <property type="taxonomic scope" value="Eukaryota"/>
</dbReference>
<evidence type="ECO:0000313" key="7">
    <source>
        <dbReference type="Proteomes" id="UP000001542"/>
    </source>
</evidence>
<keyword evidence="2 5" id="KW-0812">Transmembrane</keyword>
<dbReference type="PANTHER" id="PTHR16201:SF34">
    <property type="entry name" value="LYSOSOMAL AMINO ACID TRANSPORTER 1"/>
    <property type="match status" value="1"/>
</dbReference>
<keyword evidence="3 5" id="KW-1133">Transmembrane helix</keyword>
<evidence type="ECO:0000256" key="3">
    <source>
        <dbReference type="ARBA" id="ARBA00022989"/>
    </source>
</evidence>
<keyword evidence="4 5" id="KW-0472">Membrane</keyword>